<dbReference type="PANTHER" id="PTHR43649:SF33">
    <property type="entry name" value="POLYGALACTURONAN_RHAMNOGALACTURONAN-BINDING PROTEIN YTCQ"/>
    <property type="match status" value="1"/>
</dbReference>
<dbReference type="Gene3D" id="3.40.190.10">
    <property type="entry name" value="Periplasmic binding protein-like II"/>
    <property type="match status" value="2"/>
</dbReference>
<dbReference type="PANTHER" id="PTHR43649">
    <property type="entry name" value="ARABINOSE-BINDING PROTEIN-RELATED"/>
    <property type="match status" value="1"/>
</dbReference>
<keyword evidence="5" id="KW-1185">Reference proteome</keyword>
<sequence>MKKKVLSLLLSTAMVASLAACGSTSSETTTTTESGDTTASQSADATASTDTAAATDEEYTLETLNIVVDGTLTATVENGQDAFKEQWEKAVSEKLGHPITLNINQLDHSDYAGTVSRLLTTGAPGDADYPDALIMSATMFRQYAQTGLLWDMADAYANAEFQSRITLPSINENMKDSEGHLYGFAPTYGNGCVTYVKKSWLDAVGMKAEDIKTFDDYYNMLIAFANNDPDGDGSNGTYGVIAAGYGKLDEAPYINYMPEFWQGAYPSFYQKDGVWVDGFAEQATIDALTRLAKGYADGVIDPDTEEAGTKQAREKWFSAEQSTSEGVFTYWAGTWLRTLTDNMAKQGVDDDLGDDRLVQLAPIQEIKDTWGGYINREAPVWVITDDQDGSNAREQAIFDALLETMLDGDTVQTLWTYGAEDVHWSTHAESFTTNADDPEKKKDYEYAEGEFHLKQSPNDPNTVWKKNHLDPVLVIAPLTNGFVDSDELVAAGNKFFTENCVDAPQAASCETLTEVNEELVTDKTTLMNQVVTGEKTAEDAIAEYLEKWGDVSAQIVEELNAQ</sequence>
<evidence type="ECO:0000256" key="3">
    <source>
        <dbReference type="SAM" id="SignalP"/>
    </source>
</evidence>
<keyword evidence="4" id="KW-0762">Sugar transport</keyword>
<dbReference type="SUPFAM" id="SSF53850">
    <property type="entry name" value="Periplasmic binding protein-like II"/>
    <property type="match status" value="1"/>
</dbReference>
<evidence type="ECO:0000313" key="4">
    <source>
        <dbReference type="EMBL" id="SFQ20486.1"/>
    </source>
</evidence>
<organism evidence="4 5">
    <name type="scientific">Butyrivibrio proteoclasticus</name>
    <dbReference type="NCBI Taxonomy" id="43305"/>
    <lineage>
        <taxon>Bacteria</taxon>
        <taxon>Bacillati</taxon>
        <taxon>Bacillota</taxon>
        <taxon>Clostridia</taxon>
        <taxon>Lachnospirales</taxon>
        <taxon>Lachnospiraceae</taxon>
        <taxon>Butyrivibrio</taxon>
    </lineage>
</organism>
<proteinExistence type="predicted"/>
<dbReference type="OrthoDB" id="2650856at2"/>
<dbReference type="RefSeq" id="WP_074890132.1">
    <property type="nucleotide sequence ID" value="NZ_FOXO01000023.1"/>
</dbReference>
<dbReference type="EMBL" id="FOXO01000023">
    <property type="protein sequence ID" value="SFQ20486.1"/>
    <property type="molecule type" value="Genomic_DNA"/>
</dbReference>
<keyword evidence="1 3" id="KW-0732">Signal</keyword>
<feature type="compositionally biased region" description="Low complexity" evidence="2">
    <location>
        <begin position="22"/>
        <end position="54"/>
    </location>
</feature>
<feature type="region of interest" description="Disordered" evidence="2">
    <location>
        <begin position="21"/>
        <end position="54"/>
    </location>
</feature>
<evidence type="ECO:0000256" key="2">
    <source>
        <dbReference type="SAM" id="MobiDB-lite"/>
    </source>
</evidence>
<dbReference type="InterPro" id="IPR050490">
    <property type="entry name" value="Bact_solute-bd_prot1"/>
</dbReference>
<name>A0A1I5WM77_9FIRM</name>
<feature type="chain" id="PRO_5038926744" evidence="3">
    <location>
        <begin position="20"/>
        <end position="562"/>
    </location>
</feature>
<dbReference type="AlphaFoldDB" id="A0A1I5WM77"/>
<protein>
    <submittedName>
        <fullName evidence="4">Multiple sugar transport system substrate-binding protein</fullName>
    </submittedName>
</protein>
<dbReference type="PROSITE" id="PS51257">
    <property type="entry name" value="PROKAR_LIPOPROTEIN"/>
    <property type="match status" value="1"/>
</dbReference>
<feature type="signal peptide" evidence="3">
    <location>
        <begin position="1"/>
        <end position="19"/>
    </location>
</feature>
<dbReference type="Proteomes" id="UP000182624">
    <property type="component" value="Unassembled WGS sequence"/>
</dbReference>
<evidence type="ECO:0000256" key="1">
    <source>
        <dbReference type="ARBA" id="ARBA00022729"/>
    </source>
</evidence>
<gene>
    <name evidence="4" type="ORF">SAMN04487928_12348</name>
</gene>
<reference evidence="5" key="1">
    <citation type="submission" date="2016-10" db="EMBL/GenBank/DDBJ databases">
        <authorList>
            <person name="Varghese N."/>
            <person name="Submissions S."/>
        </authorList>
    </citation>
    <scope>NUCLEOTIDE SEQUENCE [LARGE SCALE GENOMIC DNA]</scope>
    <source>
        <strain evidence="5">P18</strain>
    </source>
</reference>
<accession>A0A1I5WM77</accession>
<keyword evidence="4" id="KW-0813">Transport</keyword>
<evidence type="ECO:0000313" key="5">
    <source>
        <dbReference type="Proteomes" id="UP000182624"/>
    </source>
</evidence>